<evidence type="ECO:0000313" key="1">
    <source>
        <dbReference type="EMBL" id="MBG3876465.1"/>
    </source>
</evidence>
<dbReference type="Proteomes" id="UP001194469">
    <property type="component" value="Unassembled WGS sequence"/>
</dbReference>
<gene>
    <name evidence="1" type="ORF">FVW20_05325</name>
</gene>
<comment type="caution">
    <text evidence="1">The sequence shown here is derived from an EMBL/GenBank/DDBJ whole genome shotgun (WGS) entry which is preliminary data.</text>
</comment>
<protein>
    <recommendedName>
        <fullName evidence="3">LAGLIDADG homing endonuclease</fullName>
    </recommendedName>
</protein>
<name>A0ABS0J210_9BACT</name>
<reference evidence="1 2" key="1">
    <citation type="submission" date="2019-08" db="EMBL/GenBank/DDBJ databases">
        <authorList>
            <person name="Luo N."/>
        </authorList>
    </citation>
    <scope>NUCLEOTIDE SEQUENCE [LARGE SCALE GENOMIC DNA]</scope>
    <source>
        <strain evidence="1 2">NCIMB 9442</strain>
    </source>
</reference>
<accession>A0ABS0J210</accession>
<dbReference type="RefSeq" id="WP_196608604.1">
    <property type="nucleotide sequence ID" value="NZ_VRYY01000111.1"/>
</dbReference>
<sequence>MSDMKKYEGSIFRGYRYRIVGGGSEWFGEVVNVPQVTSVRGKSKYAVKSLLRRGIREYVWACDDCGVIPQRSCATVELLRHIDMDGVCSEEMVSLYTLLCNHGVVFTDVIWLFSNENFVIKRRMLEKVVLDAKGVGGERLTLFINISNFGGECSISRQPYPDFFSVSIDNTRGVMEVHFFDIEEHRERYCFDVNIETPSGLKVDAVNVFRSGDGRNSVFYGYTTLSRERFFSFNIVAFEFFRSAFGLPKKMCGSDIRGVAICAHAFVNAVVGRVYFSDLGMGQFLRECCEEASLYLQSFYFITKYKVGGDRMFRWASVNHFREILQWFDSDALHKDGYYKNMICELWKSTRGSGSVLDTIIIEIIAMRYENKRNSDIYERVVRMFAKCGEHGFKARRELKFNDSGSISQKISNVINSKPVKLFIESNLFPQPLGDKRAL</sequence>
<proteinExistence type="predicted"/>
<keyword evidence="2" id="KW-1185">Reference proteome</keyword>
<organism evidence="1 2">
    <name type="scientific">Nitratidesulfovibrio oxamicus</name>
    <dbReference type="NCBI Taxonomy" id="32016"/>
    <lineage>
        <taxon>Bacteria</taxon>
        <taxon>Pseudomonadati</taxon>
        <taxon>Thermodesulfobacteriota</taxon>
        <taxon>Desulfovibrionia</taxon>
        <taxon>Desulfovibrionales</taxon>
        <taxon>Desulfovibrionaceae</taxon>
        <taxon>Nitratidesulfovibrio</taxon>
    </lineage>
</organism>
<evidence type="ECO:0000313" key="2">
    <source>
        <dbReference type="Proteomes" id="UP001194469"/>
    </source>
</evidence>
<dbReference type="EMBL" id="VRYY01000111">
    <property type="protein sequence ID" value="MBG3876465.1"/>
    <property type="molecule type" value="Genomic_DNA"/>
</dbReference>
<evidence type="ECO:0008006" key="3">
    <source>
        <dbReference type="Google" id="ProtNLM"/>
    </source>
</evidence>